<dbReference type="RefSeq" id="WP_342296962.1">
    <property type="nucleotide sequence ID" value="NZ_JBCEVZ010000012.1"/>
</dbReference>
<dbReference type="EMBL" id="JBCEVZ010000012">
    <property type="protein sequence ID" value="MEL5994006.1"/>
    <property type="molecule type" value="Genomic_DNA"/>
</dbReference>
<keyword evidence="1" id="KW-1133">Transmembrane helix</keyword>
<sequence length="49" mass="5612">MWILIGKGLWATLSNSPLMNPLLLIILLSALGLAAFWLFYRSVDFFDRI</sequence>
<protein>
    <submittedName>
        <fullName evidence="2">Uncharacterized protein</fullName>
    </submittedName>
</protein>
<organism evidence="2 3">
    <name type="scientific">Hymenobacter segetis</name>
    <dbReference type="NCBI Taxonomy" id="2025509"/>
    <lineage>
        <taxon>Bacteria</taxon>
        <taxon>Pseudomonadati</taxon>
        <taxon>Bacteroidota</taxon>
        <taxon>Cytophagia</taxon>
        <taxon>Cytophagales</taxon>
        <taxon>Hymenobacteraceae</taxon>
        <taxon>Hymenobacter</taxon>
    </lineage>
</organism>
<comment type="caution">
    <text evidence="2">The sequence shown here is derived from an EMBL/GenBank/DDBJ whole genome shotgun (WGS) entry which is preliminary data.</text>
</comment>
<proteinExistence type="predicted"/>
<evidence type="ECO:0000313" key="3">
    <source>
        <dbReference type="Proteomes" id="UP001479606"/>
    </source>
</evidence>
<accession>A0ABU9LTR4</accession>
<keyword evidence="1" id="KW-0812">Transmembrane</keyword>
<keyword evidence="3" id="KW-1185">Reference proteome</keyword>
<dbReference type="Proteomes" id="UP001479606">
    <property type="component" value="Unassembled WGS sequence"/>
</dbReference>
<evidence type="ECO:0000313" key="2">
    <source>
        <dbReference type="EMBL" id="MEL5994006.1"/>
    </source>
</evidence>
<gene>
    <name evidence="2" type="ORF">AAFH49_07285</name>
</gene>
<keyword evidence="1" id="KW-0472">Membrane</keyword>
<reference evidence="2 3" key="1">
    <citation type="journal article" date="2018" name="Arch. Microbiol.">
        <title>Hymenobacter segetis sp. nov., isolated from soil.</title>
        <authorList>
            <person name="Ten L.N."/>
            <person name="Lim S.J."/>
            <person name="Kim B.O."/>
            <person name="Kang I.K."/>
            <person name="Jung H.Y."/>
        </authorList>
    </citation>
    <scope>NUCLEOTIDE SEQUENCE [LARGE SCALE GENOMIC DNA]</scope>
    <source>
        <strain evidence="2 3">S7-3-11</strain>
    </source>
</reference>
<name>A0ABU9LTR4_9BACT</name>
<evidence type="ECO:0000256" key="1">
    <source>
        <dbReference type="SAM" id="Phobius"/>
    </source>
</evidence>
<feature type="transmembrane region" description="Helical" evidence="1">
    <location>
        <begin position="20"/>
        <end position="40"/>
    </location>
</feature>